<evidence type="ECO:0000313" key="3">
    <source>
        <dbReference type="Proteomes" id="UP000007801"/>
    </source>
</evidence>
<reference evidence="2 3" key="1">
    <citation type="journal article" date="2007" name="Nature">
        <title>Evolution of genes and genomes on the Drosophila phylogeny.</title>
        <authorList>
            <consortium name="Drosophila 12 Genomes Consortium"/>
            <person name="Clark A.G."/>
            <person name="Eisen M.B."/>
            <person name="Smith D.R."/>
            <person name="Bergman C.M."/>
            <person name="Oliver B."/>
            <person name="Markow T.A."/>
            <person name="Kaufman T.C."/>
            <person name="Kellis M."/>
            <person name="Gelbart W."/>
            <person name="Iyer V.N."/>
            <person name="Pollard D.A."/>
            <person name="Sackton T.B."/>
            <person name="Larracuente A.M."/>
            <person name="Singh N.D."/>
            <person name="Abad J.P."/>
            <person name="Abt D.N."/>
            <person name="Adryan B."/>
            <person name="Aguade M."/>
            <person name="Akashi H."/>
            <person name="Anderson W.W."/>
            <person name="Aquadro C.F."/>
            <person name="Ardell D.H."/>
            <person name="Arguello R."/>
            <person name="Artieri C.G."/>
            <person name="Barbash D.A."/>
            <person name="Barker D."/>
            <person name="Barsanti P."/>
            <person name="Batterham P."/>
            <person name="Batzoglou S."/>
            <person name="Begun D."/>
            <person name="Bhutkar A."/>
            <person name="Blanco E."/>
            <person name="Bosak S.A."/>
            <person name="Bradley R.K."/>
            <person name="Brand A.D."/>
            <person name="Brent M.R."/>
            <person name="Brooks A.N."/>
            <person name="Brown R.H."/>
            <person name="Butlin R.K."/>
            <person name="Caggese C."/>
            <person name="Calvi B.R."/>
            <person name="Bernardo de Carvalho A."/>
            <person name="Caspi A."/>
            <person name="Castrezana S."/>
            <person name="Celniker S.E."/>
            <person name="Chang J.L."/>
            <person name="Chapple C."/>
            <person name="Chatterji S."/>
            <person name="Chinwalla A."/>
            <person name="Civetta A."/>
            <person name="Clifton S.W."/>
            <person name="Comeron J.M."/>
            <person name="Costello J.C."/>
            <person name="Coyne J.A."/>
            <person name="Daub J."/>
            <person name="David R.G."/>
            <person name="Delcher A.L."/>
            <person name="Delehaunty K."/>
            <person name="Do C.B."/>
            <person name="Ebling H."/>
            <person name="Edwards K."/>
            <person name="Eickbush T."/>
            <person name="Evans J.D."/>
            <person name="Filipski A."/>
            <person name="Findeiss S."/>
            <person name="Freyhult E."/>
            <person name="Fulton L."/>
            <person name="Fulton R."/>
            <person name="Garcia A.C."/>
            <person name="Gardiner A."/>
            <person name="Garfield D.A."/>
            <person name="Garvin B.E."/>
            <person name="Gibson G."/>
            <person name="Gilbert D."/>
            <person name="Gnerre S."/>
            <person name="Godfrey J."/>
            <person name="Good R."/>
            <person name="Gotea V."/>
            <person name="Gravely B."/>
            <person name="Greenberg A.J."/>
            <person name="Griffiths-Jones S."/>
            <person name="Gross S."/>
            <person name="Guigo R."/>
            <person name="Gustafson E.A."/>
            <person name="Haerty W."/>
            <person name="Hahn M.W."/>
            <person name="Halligan D.L."/>
            <person name="Halpern A.L."/>
            <person name="Halter G.M."/>
            <person name="Han M.V."/>
            <person name="Heger A."/>
            <person name="Hillier L."/>
            <person name="Hinrichs A.S."/>
            <person name="Holmes I."/>
            <person name="Hoskins R.A."/>
            <person name="Hubisz M.J."/>
            <person name="Hultmark D."/>
            <person name="Huntley M.A."/>
            <person name="Jaffe D.B."/>
            <person name="Jagadeeshan S."/>
            <person name="Jeck W.R."/>
            <person name="Johnson J."/>
            <person name="Jones C.D."/>
            <person name="Jordan W.C."/>
            <person name="Karpen G.H."/>
            <person name="Kataoka E."/>
            <person name="Keightley P.D."/>
            <person name="Kheradpour P."/>
            <person name="Kirkness E.F."/>
            <person name="Koerich L.B."/>
            <person name="Kristiansen K."/>
            <person name="Kudrna D."/>
            <person name="Kulathinal R.J."/>
            <person name="Kumar S."/>
            <person name="Kwok R."/>
            <person name="Lander E."/>
            <person name="Langley C.H."/>
            <person name="Lapoint R."/>
            <person name="Lazzaro B.P."/>
            <person name="Lee S.J."/>
            <person name="Levesque L."/>
            <person name="Li R."/>
            <person name="Lin C.F."/>
            <person name="Lin M.F."/>
            <person name="Lindblad-Toh K."/>
            <person name="Llopart A."/>
            <person name="Long M."/>
            <person name="Low L."/>
            <person name="Lozovsky E."/>
            <person name="Lu J."/>
            <person name="Luo M."/>
            <person name="Machado C.A."/>
            <person name="Makalowski W."/>
            <person name="Marzo M."/>
            <person name="Matsuda M."/>
            <person name="Matzkin L."/>
            <person name="McAllister B."/>
            <person name="McBride C.S."/>
            <person name="McKernan B."/>
            <person name="McKernan K."/>
            <person name="Mendez-Lago M."/>
            <person name="Minx P."/>
            <person name="Mollenhauer M.U."/>
            <person name="Montooth K."/>
            <person name="Mount S.M."/>
            <person name="Mu X."/>
            <person name="Myers E."/>
            <person name="Negre B."/>
            <person name="Newfeld S."/>
            <person name="Nielsen R."/>
            <person name="Noor M.A."/>
            <person name="O'Grady P."/>
            <person name="Pachter L."/>
            <person name="Papaceit M."/>
            <person name="Parisi M.J."/>
            <person name="Parisi M."/>
            <person name="Parts L."/>
            <person name="Pedersen J.S."/>
            <person name="Pesole G."/>
            <person name="Phillippy A.M."/>
            <person name="Ponting C.P."/>
            <person name="Pop M."/>
            <person name="Porcelli D."/>
            <person name="Powell J.R."/>
            <person name="Prohaska S."/>
            <person name="Pruitt K."/>
            <person name="Puig M."/>
            <person name="Quesneville H."/>
            <person name="Ram K.R."/>
            <person name="Rand D."/>
            <person name="Rasmussen M.D."/>
            <person name="Reed L.K."/>
            <person name="Reenan R."/>
            <person name="Reily A."/>
            <person name="Remington K.A."/>
            <person name="Rieger T.T."/>
            <person name="Ritchie M.G."/>
            <person name="Robin C."/>
            <person name="Rogers Y.H."/>
            <person name="Rohde C."/>
            <person name="Rozas J."/>
            <person name="Rubenfield M.J."/>
            <person name="Ruiz A."/>
            <person name="Russo S."/>
            <person name="Salzberg S.L."/>
            <person name="Sanchez-Gracia A."/>
            <person name="Saranga D.J."/>
            <person name="Sato H."/>
            <person name="Schaeffer S.W."/>
            <person name="Schatz M.C."/>
            <person name="Schlenke T."/>
            <person name="Schwartz R."/>
            <person name="Segarra C."/>
            <person name="Singh R.S."/>
            <person name="Sirot L."/>
            <person name="Sirota M."/>
            <person name="Sisneros N.B."/>
            <person name="Smith C.D."/>
            <person name="Smith T.F."/>
            <person name="Spieth J."/>
            <person name="Stage D.E."/>
            <person name="Stark A."/>
            <person name="Stephan W."/>
            <person name="Strausberg R.L."/>
            <person name="Strempel S."/>
            <person name="Sturgill D."/>
            <person name="Sutton G."/>
            <person name="Sutton G.G."/>
            <person name="Tao W."/>
            <person name="Teichmann S."/>
            <person name="Tobari Y.N."/>
            <person name="Tomimura Y."/>
            <person name="Tsolas J.M."/>
            <person name="Valente V.L."/>
            <person name="Venter E."/>
            <person name="Venter J.C."/>
            <person name="Vicario S."/>
            <person name="Vieira F.G."/>
            <person name="Vilella A.J."/>
            <person name="Villasante A."/>
            <person name="Walenz B."/>
            <person name="Wang J."/>
            <person name="Wasserman M."/>
            <person name="Watts T."/>
            <person name="Wilson D."/>
            <person name="Wilson R.K."/>
            <person name="Wing R.A."/>
            <person name="Wolfner M.F."/>
            <person name="Wong A."/>
            <person name="Wong G.K."/>
            <person name="Wu C.I."/>
            <person name="Wu G."/>
            <person name="Yamamoto D."/>
            <person name="Yang H.P."/>
            <person name="Yang S.P."/>
            <person name="Yorke J.A."/>
            <person name="Yoshida K."/>
            <person name="Zdobnov E."/>
            <person name="Zhang P."/>
            <person name="Zhang Y."/>
            <person name="Zimin A.V."/>
            <person name="Baldwin J."/>
            <person name="Abdouelleil A."/>
            <person name="Abdulkadir J."/>
            <person name="Abebe A."/>
            <person name="Abera B."/>
            <person name="Abreu J."/>
            <person name="Acer S.C."/>
            <person name="Aftuck L."/>
            <person name="Alexander A."/>
            <person name="An P."/>
            <person name="Anderson E."/>
            <person name="Anderson S."/>
            <person name="Arachi H."/>
            <person name="Azer M."/>
            <person name="Bachantsang P."/>
            <person name="Barry A."/>
            <person name="Bayul T."/>
            <person name="Berlin A."/>
            <person name="Bessette D."/>
            <person name="Bloom T."/>
            <person name="Blye J."/>
            <person name="Boguslavskiy L."/>
            <person name="Bonnet C."/>
            <person name="Boukhgalter B."/>
            <person name="Bourzgui I."/>
            <person name="Brown A."/>
            <person name="Cahill P."/>
            <person name="Channer S."/>
            <person name="Cheshatsang Y."/>
            <person name="Chuda L."/>
            <person name="Citroen M."/>
            <person name="Collymore A."/>
            <person name="Cooke P."/>
            <person name="Costello M."/>
            <person name="D'Aco K."/>
            <person name="Daza R."/>
            <person name="De Haan G."/>
            <person name="DeGray S."/>
            <person name="DeMaso C."/>
            <person name="Dhargay N."/>
            <person name="Dooley K."/>
            <person name="Dooley E."/>
            <person name="Doricent M."/>
            <person name="Dorje P."/>
            <person name="Dorjee K."/>
            <person name="Dupes A."/>
            <person name="Elong R."/>
            <person name="Falk J."/>
            <person name="Farina A."/>
            <person name="Faro S."/>
            <person name="Ferguson D."/>
            <person name="Fisher S."/>
            <person name="Foley C.D."/>
            <person name="Franke A."/>
            <person name="Friedrich D."/>
            <person name="Gadbois L."/>
            <person name="Gearin G."/>
            <person name="Gearin C.R."/>
            <person name="Giannoukos G."/>
            <person name="Goode T."/>
            <person name="Graham J."/>
            <person name="Grandbois E."/>
            <person name="Grewal S."/>
            <person name="Gyaltsen K."/>
            <person name="Hafez N."/>
            <person name="Hagos B."/>
            <person name="Hall J."/>
            <person name="Henson C."/>
            <person name="Hollinger A."/>
            <person name="Honan T."/>
            <person name="Huard M.D."/>
            <person name="Hughes L."/>
            <person name="Hurhula B."/>
            <person name="Husby M.E."/>
            <person name="Kamat A."/>
            <person name="Kanga B."/>
            <person name="Kashin S."/>
            <person name="Khazanovich D."/>
            <person name="Kisner P."/>
            <person name="Lance K."/>
            <person name="Lara M."/>
            <person name="Lee W."/>
            <person name="Lennon N."/>
            <person name="Letendre F."/>
            <person name="LeVine R."/>
            <person name="Lipovsky A."/>
            <person name="Liu X."/>
            <person name="Liu J."/>
            <person name="Liu S."/>
            <person name="Lokyitsang T."/>
            <person name="Lokyitsang Y."/>
            <person name="Lubonja R."/>
            <person name="Lui A."/>
            <person name="MacDonald P."/>
            <person name="Magnisalis V."/>
            <person name="Maru K."/>
            <person name="Matthews C."/>
            <person name="McCusker W."/>
            <person name="McDonough S."/>
            <person name="Mehta T."/>
            <person name="Meldrim J."/>
            <person name="Meneus L."/>
            <person name="Mihai O."/>
            <person name="Mihalev A."/>
            <person name="Mihova T."/>
            <person name="Mittelman R."/>
            <person name="Mlenga V."/>
            <person name="Montmayeur A."/>
            <person name="Mulrain L."/>
            <person name="Navidi A."/>
            <person name="Naylor J."/>
            <person name="Negash T."/>
            <person name="Nguyen T."/>
            <person name="Nguyen N."/>
            <person name="Nicol R."/>
            <person name="Norbu C."/>
            <person name="Norbu N."/>
            <person name="Novod N."/>
            <person name="O'Neill B."/>
            <person name="Osman S."/>
            <person name="Markiewicz E."/>
            <person name="Oyono O.L."/>
            <person name="Patti C."/>
            <person name="Phunkhang P."/>
            <person name="Pierre F."/>
            <person name="Priest M."/>
            <person name="Raghuraman S."/>
            <person name="Rege F."/>
            <person name="Reyes R."/>
            <person name="Rise C."/>
            <person name="Rogov P."/>
            <person name="Ross K."/>
            <person name="Ryan E."/>
            <person name="Settipalli S."/>
            <person name="Shea T."/>
            <person name="Sherpa N."/>
            <person name="Shi L."/>
            <person name="Shih D."/>
            <person name="Sparrow T."/>
            <person name="Spaulding J."/>
            <person name="Stalker J."/>
            <person name="Stange-Thomann N."/>
            <person name="Stavropoulos S."/>
            <person name="Stone C."/>
            <person name="Strader C."/>
            <person name="Tesfaye S."/>
            <person name="Thomson T."/>
            <person name="Thoulutsang Y."/>
            <person name="Thoulutsang D."/>
            <person name="Topham K."/>
            <person name="Topping I."/>
            <person name="Tsamla T."/>
            <person name="Vassiliev H."/>
            <person name="Vo A."/>
            <person name="Wangchuk T."/>
            <person name="Wangdi T."/>
            <person name="Weiand M."/>
            <person name="Wilkinson J."/>
            <person name="Wilson A."/>
            <person name="Yadav S."/>
            <person name="Young G."/>
            <person name="Yu Q."/>
            <person name="Zembek L."/>
            <person name="Zhong D."/>
            <person name="Zimmer A."/>
            <person name="Zwirko Z."/>
            <person name="Jaffe D.B."/>
            <person name="Alvarez P."/>
            <person name="Brockman W."/>
            <person name="Butler J."/>
            <person name="Chin C."/>
            <person name="Gnerre S."/>
            <person name="Grabherr M."/>
            <person name="Kleber M."/>
            <person name="Mauceli E."/>
            <person name="MacCallum I."/>
        </authorList>
    </citation>
    <scope>NUCLEOTIDE SEQUENCE [LARGE SCALE GENOMIC DNA]</scope>
    <source>
        <strain evidence="3">Tucson 14024-0371.13</strain>
    </source>
</reference>
<evidence type="ECO:0000256" key="1">
    <source>
        <dbReference type="SAM" id="MobiDB-lite"/>
    </source>
</evidence>
<gene>
    <name evidence="2" type="primary">Dana\GF15456</name>
    <name evidence="2" type="synonym">dana_GLEANR_16222</name>
    <name evidence="2" type="ORF">GF15456</name>
</gene>
<keyword evidence="3" id="KW-1185">Reference proteome</keyword>
<dbReference type="EMBL" id="CH902620">
    <property type="protein sequence ID" value="KPU73524.1"/>
    <property type="molecule type" value="Genomic_DNA"/>
</dbReference>
<dbReference type="Proteomes" id="UP000007801">
    <property type="component" value="Unassembled WGS sequence"/>
</dbReference>
<proteinExistence type="predicted"/>
<organism evidence="2 3">
    <name type="scientific">Drosophila ananassae</name>
    <name type="common">Fruit fly</name>
    <dbReference type="NCBI Taxonomy" id="7217"/>
    <lineage>
        <taxon>Eukaryota</taxon>
        <taxon>Metazoa</taxon>
        <taxon>Ecdysozoa</taxon>
        <taxon>Arthropoda</taxon>
        <taxon>Hexapoda</taxon>
        <taxon>Insecta</taxon>
        <taxon>Pterygota</taxon>
        <taxon>Neoptera</taxon>
        <taxon>Endopterygota</taxon>
        <taxon>Diptera</taxon>
        <taxon>Brachycera</taxon>
        <taxon>Muscomorpha</taxon>
        <taxon>Ephydroidea</taxon>
        <taxon>Drosophilidae</taxon>
        <taxon>Drosophila</taxon>
        <taxon>Sophophora</taxon>
    </lineage>
</organism>
<evidence type="ECO:0000313" key="2">
    <source>
        <dbReference type="EMBL" id="KPU73524.1"/>
    </source>
</evidence>
<accession>A0A0N8NZ73</accession>
<dbReference type="CTD" id="44380"/>
<dbReference type="GeneID" id="6498264"/>
<dbReference type="AlphaFoldDB" id="A0A0N8NZ73"/>
<protein>
    <submittedName>
        <fullName evidence="2">Uncharacterized protein, isoform C</fullName>
    </submittedName>
</protein>
<feature type="region of interest" description="Disordered" evidence="1">
    <location>
        <begin position="1"/>
        <end position="21"/>
    </location>
</feature>
<sequence>MIKRLLSKLRTPYGGKSTGLKDGKKLGKSNCKCEPVACKCGKRRQQQQMKLLLSQLQSRDKLSSVILF</sequence>
<dbReference type="OrthoDB" id="8190439at2759"/>
<name>A0A0N8NZ73_DROAN</name>